<reference evidence="1" key="1">
    <citation type="submission" date="2022-02" db="EMBL/GenBank/DDBJ databases">
        <title>Plant Genome Project.</title>
        <authorList>
            <person name="Zhang R.-G."/>
        </authorList>
    </citation>
    <scope>NUCLEOTIDE SEQUENCE</scope>
    <source>
        <strain evidence="1">AT1</strain>
    </source>
</reference>
<sequence length="173" mass="20415">MCGFNILDVKVGLMDNEKNACKFFIWVDLPTCLRGLEYGKQLQNKIKELQKMKKDLKRLHEVAEMDKEKMLKKMDKLWKMNHELKKKNEMMWKCNVLCMVVISLLLVLCLGNWKSTYGRMLYLPSMFERRNRLNAMKYVVCVSLNMCSNMYDEHSMSIMNGLQTVIGHTKTQS</sequence>
<comment type="caution">
    <text evidence="1">The sequence shown here is derived from an EMBL/GenBank/DDBJ whole genome shotgun (WGS) entry which is preliminary data.</text>
</comment>
<evidence type="ECO:0000313" key="2">
    <source>
        <dbReference type="Proteomes" id="UP001062846"/>
    </source>
</evidence>
<gene>
    <name evidence="1" type="ORF">RHMOL_Rhmol06G0201600</name>
</gene>
<name>A0ACC0NEW9_RHOML</name>
<evidence type="ECO:0000313" key="1">
    <source>
        <dbReference type="EMBL" id="KAI8551639.1"/>
    </source>
</evidence>
<organism evidence="1 2">
    <name type="scientific">Rhododendron molle</name>
    <name type="common">Chinese azalea</name>
    <name type="synonym">Azalea mollis</name>
    <dbReference type="NCBI Taxonomy" id="49168"/>
    <lineage>
        <taxon>Eukaryota</taxon>
        <taxon>Viridiplantae</taxon>
        <taxon>Streptophyta</taxon>
        <taxon>Embryophyta</taxon>
        <taxon>Tracheophyta</taxon>
        <taxon>Spermatophyta</taxon>
        <taxon>Magnoliopsida</taxon>
        <taxon>eudicotyledons</taxon>
        <taxon>Gunneridae</taxon>
        <taxon>Pentapetalae</taxon>
        <taxon>asterids</taxon>
        <taxon>Ericales</taxon>
        <taxon>Ericaceae</taxon>
        <taxon>Ericoideae</taxon>
        <taxon>Rhodoreae</taxon>
        <taxon>Rhododendron</taxon>
    </lineage>
</organism>
<proteinExistence type="predicted"/>
<keyword evidence="2" id="KW-1185">Reference proteome</keyword>
<protein>
    <submittedName>
        <fullName evidence="1">Uncharacterized protein</fullName>
    </submittedName>
</protein>
<dbReference type="EMBL" id="CM046393">
    <property type="protein sequence ID" value="KAI8551639.1"/>
    <property type="molecule type" value="Genomic_DNA"/>
</dbReference>
<accession>A0ACC0NEW9</accession>
<dbReference type="Proteomes" id="UP001062846">
    <property type="component" value="Chromosome 6"/>
</dbReference>